<protein>
    <recommendedName>
        <fullName evidence="4">PAX-interacting protein 1</fullName>
    </recommendedName>
    <alternativeName>
        <fullName evidence="5">PAX transactivation activation domain-interacting protein</fullName>
    </alternativeName>
</protein>
<feature type="compositionally biased region" description="Low complexity" evidence="6">
    <location>
        <begin position="322"/>
        <end position="342"/>
    </location>
</feature>
<evidence type="ECO:0000313" key="9">
    <source>
        <dbReference type="Proteomes" id="UP000677054"/>
    </source>
</evidence>
<feature type="domain" description="BRCT" evidence="7">
    <location>
        <begin position="932"/>
        <end position="994"/>
    </location>
</feature>
<dbReference type="GO" id="GO:0044666">
    <property type="term" value="C:MLL3/4 complex"/>
    <property type="evidence" value="ECO:0007669"/>
    <property type="project" value="TreeGrafter"/>
</dbReference>
<dbReference type="CDD" id="cd17710">
    <property type="entry name" value="BRCT_PAXIP1_rpt2"/>
    <property type="match status" value="1"/>
</dbReference>
<dbReference type="AlphaFoldDB" id="A0A7R8XFU1"/>
<dbReference type="Pfam" id="PF16770">
    <property type="entry name" value="RTT107_BRCT_5"/>
    <property type="match status" value="1"/>
</dbReference>
<feature type="region of interest" description="Disordered" evidence="6">
    <location>
        <begin position="264"/>
        <end position="342"/>
    </location>
</feature>
<organism evidence="8">
    <name type="scientific">Darwinula stevensoni</name>
    <dbReference type="NCBI Taxonomy" id="69355"/>
    <lineage>
        <taxon>Eukaryota</taxon>
        <taxon>Metazoa</taxon>
        <taxon>Ecdysozoa</taxon>
        <taxon>Arthropoda</taxon>
        <taxon>Crustacea</taxon>
        <taxon>Oligostraca</taxon>
        <taxon>Ostracoda</taxon>
        <taxon>Podocopa</taxon>
        <taxon>Podocopida</taxon>
        <taxon>Darwinulocopina</taxon>
        <taxon>Darwinuloidea</taxon>
        <taxon>Darwinulidae</taxon>
        <taxon>Darwinula</taxon>
    </lineage>
</organism>
<dbReference type="PROSITE" id="PS50172">
    <property type="entry name" value="BRCT"/>
    <property type="match status" value="5"/>
</dbReference>
<feature type="domain" description="BRCT" evidence="7">
    <location>
        <begin position="118"/>
        <end position="207"/>
    </location>
</feature>
<dbReference type="InterPro" id="IPR051579">
    <property type="entry name" value="DDR_Transcriptional_Reg"/>
</dbReference>
<dbReference type="PANTHER" id="PTHR23196">
    <property type="entry name" value="PAX TRANSCRIPTION ACTIVATION DOMAIN INTERACTING PROTEIN"/>
    <property type="match status" value="1"/>
</dbReference>
<feature type="region of interest" description="Disordered" evidence="6">
    <location>
        <begin position="394"/>
        <end position="419"/>
    </location>
</feature>
<keyword evidence="3" id="KW-0539">Nucleus</keyword>
<dbReference type="GO" id="GO:0006974">
    <property type="term" value="P:DNA damage response"/>
    <property type="evidence" value="ECO:0007669"/>
    <property type="project" value="UniProtKB-KW"/>
</dbReference>
<evidence type="ECO:0000256" key="3">
    <source>
        <dbReference type="ARBA" id="ARBA00023242"/>
    </source>
</evidence>
<evidence type="ECO:0000256" key="1">
    <source>
        <dbReference type="ARBA" id="ARBA00004123"/>
    </source>
</evidence>
<feature type="domain" description="BRCT" evidence="7">
    <location>
        <begin position="741"/>
        <end position="816"/>
    </location>
</feature>
<dbReference type="OrthoDB" id="342264at2759"/>
<accession>A0A7R8XFU1</accession>
<reference evidence="8" key="1">
    <citation type="submission" date="2020-11" db="EMBL/GenBank/DDBJ databases">
        <authorList>
            <person name="Tran Van P."/>
        </authorList>
    </citation>
    <scope>NUCLEOTIDE SEQUENCE</scope>
</reference>
<dbReference type="EMBL" id="CAJPEV010001152">
    <property type="protein sequence ID" value="CAG0891031.1"/>
    <property type="molecule type" value="Genomic_DNA"/>
</dbReference>
<evidence type="ECO:0000313" key="8">
    <source>
        <dbReference type="EMBL" id="CAD7246492.1"/>
    </source>
</evidence>
<evidence type="ECO:0000256" key="4">
    <source>
        <dbReference type="ARBA" id="ARBA00023858"/>
    </source>
</evidence>
<keyword evidence="9" id="KW-1185">Reference proteome</keyword>
<sequence length="1117" mass="125367">MAGEDMNDLSVDSNFFKDVVYYTTGTVSPKVLSLLSDGGARKYNYLCELITHCIAGSDAAQSSEIEEAREIYEKPDQNNRDKVRSQSSHLSSINLQDMTNVMSLLHTNGEKTQPFLMGEEDLFSKVTAYIEGVEESDKQALWAHVTFHGGKCLKAYSSKCTHLILAKPEGEAYEAAMKSEMVTVVTPDWVIVSCQEKKLSDSAIYHPKLLVFPKEPSPEPAKQESLLSTASILGFEAEEKPKYETPTQCSKSIEEKKLEELRQRMPWNLPSTPPQRPSMEISGTPRMPTPQQIPKPEQPRAGHLPQQRWSSQVAQQTQQLHPQQRYMQQRIQQQQRPQGPPLVQGQTQQWIVQESGMKHMQQPYVPRQQTMSQEASTPVSGVTHFGPGPGPGLSPGQQQNPIPTPMCDGQPQPQGHSVPSGILGPSQHVAVQPTMAPGQAPVVHAKTKTALANLLSHRLAPPHHTLGVKAVAENSAADLMTTIQHGQQQIQQAQQASHPLGMAWQSCPDLWLLALSFTLQFLITMTIHNKLFLQQPQELLDPPMHAFSPFCQQGLADSQLATYQQHSPSGQRLTLGVGPVGVPVTSTSPRMPIGPQSQPMRPVLRVQQPAIRIGIPSTNQPRSAPVHVPKVQFYGHELNIKLPPDLFLLGCVFCIIADDEFIVKNHSKICKVIAAHAGEVQEQYSPSVTHLICSYLKHPAATRALRDGKRVVSLRWLNDVMEEKTLMPPWQALHFPLPMSQGQHPLRRLVMSSTGFQGQEKRRVMQMIKALGAKYTQYFSQHNSILICKKPEGTKFKKAREWKKPVVNVAWLNELLLGHFAALNFPWNPKYQLFNNEDIFRIDYLLAPELMAPWKQPIEVTQEVLRRFKAQPPPKLLKRKRPLEQQGNIQEIASKRVKLELPPLPEEDGKPHPCVTFSCFQDAEALQSLMKKMFGLGVHVDMTGANATHLVMERVARVPKLMCALARCTYIVTKQWAEDSVAQGRLIDEAPYIVSDPVFEKKFNFSIKLVLSRPRPQRMELFKGLTFYLTPSIIPTPVQMTLIIESAGGIVKKQRSSVKKIKEMNRTGLNYIIISCLADMHMLSEVTKAHIDVFHVEFVLGAIMKQKITYDSLYYIH</sequence>
<name>A0A7R8XFU1_9CRUS</name>
<dbReference type="Gene3D" id="3.40.50.10190">
    <property type="entry name" value="BRCT domain"/>
    <property type="match status" value="5"/>
</dbReference>
<feature type="domain" description="BRCT" evidence="7">
    <location>
        <begin position="643"/>
        <end position="728"/>
    </location>
</feature>
<dbReference type="Pfam" id="PF16589">
    <property type="entry name" value="BRCT_2"/>
    <property type="match status" value="1"/>
</dbReference>
<dbReference type="InterPro" id="IPR001357">
    <property type="entry name" value="BRCT_dom"/>
</dbReference>
<dbReference type="CDD" id="cd17711">
    <property type="entry name" value="BRCT_PAXIP1_rpt3"/>
    <property type="match status" value="1"/>
</dbReference>
<feature type="compositionally biased region" description="Polar residues" evidence="6">
    <location>
        <begin position="307"/>
        <end position="321"/>
    </location>
</feature>
<comment type="subcellular location">
    <subcellularLocation>
        <location evidence="1">Nucleus</location>
    </subcellularLocation>
</comment>
<dbReference type="Pfam" id="PF00533">
    <property type="entry name" value="BRCT"/>
    <property type="match status" value="1"/>
</dbReference>
<feature type="domain" description="BRCT" evidence="7">
    <location>
        <begin position="1017"/>
        <end position="1116"/>
    </location>
</feature>
<gene>
    <name evidence="8" type="ORF">DSTB1V02_LOCUS6342</name>
</gene>
<dbReference type="PANTHER" id="PTHR23196:SF1">
    <property type="entry name" value="PAX-INTERACTING PROTEIN 1"/>
    <property type="match status" value="1"/>
</dbReference>
<dbReference type="SUPFAM" id="SSF52113">
    <property type="entry name" value="BRCT domain"/>
    <property type="match status" value="4"/>
</dbReference>
<dbReference type="CDD" id="cd17730">
    <property type="entry name" value="BRCT_PAXIP1_rpt4"/>
    <property type="match status" value="1"/>
</dbReference>
<dbReference type="Pfam" id="PF12738">
    <property type="entry name" value="PTCB-BRCT"/>
    <property type="match status" value="2"/>
</dbReference>
<dbReference type="InterPro" id="IPR036420">
    <property type="entry name" value="BRCT_dom_sf"/>
</dbReference>
<dbReference type="Proteomes" id="UP000677054">
    <property type="component" value="Unassembled WGS sequence"/>
</dbReference>
<evidence type="ECO:0000259" key="7">
    <source>
        <dbReference type="PROSITE" id="PS50172"/>
    </source>
</evidence>
<keyword evidence="2" id="KW-0227">DNA damage</keyword>
<dbReference type="EMBL" id="LR900669">
    <property type="protein sequence ID" value="CAD7246492.1"/>
    <property type="molecule type" value="Genomic_DNA"/>
</dbReference>
<evidence type="ECO:0000256" key="6">
    <source>
        <dbReference type="SAM" id="MobiDB-lite"/>
    </source>
</evidence>
<evidence type="ECO:0000256" key="2">
    <source>
        <dbReference type="ARBA" id="ARBA00022763"/>
    </source>
</evidence>
<dbReference type="CDD" id="cd18440">
    <property type="entry name" value="BRCT_PAXIP1_rpt6"/>
    <property type="match status" value="1"/>
</dbReference>
<proteinExistence type="predicted"/>
<dbReference type="SMART" id="SM00292">
    <property type="entry name" value="BRCT"/>
    <property type="match status" value="5"/>
</dbReference>
<evidence type="ECO:0000256" key="5">
    <source>
        <dbReference type="ARBA" id="ARBA00030146"/>
    </source>
</evidence>